<evidence type="ECO:0000256" key="2">
    <source>
        <dbReference type="ARBA" id="ARBA00012513"/>
    </source>
</evidence>
<dbReference type="Pfam" id="PF14299">
    <property type="entry name" value="PP2"/>
    <property type="match status" value="2"/>
</dbReference>
<dbReference type="PANTHER" id="PTHR27003">
    <property type="entry name" value="OS07G0166700 PROTEIN"/>
    <property type="match status" value="1"/>
</dbReference>
<dbReference type="Gene3D" id="3.30.200.20">
    <property type="entry name" value="Phosphorylase Kinase, domain 1"/>
    <property type="match status" value="2"/>
</dbReference>
<evidence type="ECO:0000256" key="13">
    <source>
        <dbReference type="ARBA" id="ARBA00022840"/>
    </source>
</evidence>
<organism evidence="22 23">
    <name type="scientific">Deinandra increscens subsp. villosa</name>
    <dbReference type="NCBI Taxonomy" id="3103831"/>
    <lineage>
        <taxon>Eukaryota</taxon>
        <taxon>Viridiplantae</taxon>
        <taxon>Streptophyta</taxon>
        <taxon>Embryophyta</taxon>
        <taxon>Tracheophyta</taxon>
        <taxon>Spermatophyta</taxon>
        <taxon>Magnoliopsida</taxon>
        <taxon>eudicotyledons</taxon>
        <taxon>Gunneridae</taxon>
        <taxon>Pentapetalae</taxon>
        <taxon>asterids</taxon>
        <taxon>campanulids</taxon>
        <taxon>Asterales</taxon>
        <taxon>Asteraceae</taxon>
        <taxon>Asteroideae</taxon>
        <taxon>Heliantheae alliance</taxon>
        <taxon>Madieae</taxon>
        <taxon>Madiinae</taxon>
        <taxon>Deinandra</taxon>
    </lineage>
</organism>
<evidence type="ECO:0000256" key="3">
    <source>
        <dbReference type="ARBA" id="ARBA00022475"/>
    </source>
</evidence>
<keyword evidence="6" id="KW-0433">Leucine-rich repeat</keyword>
<dbReference type="InterPro" id="IPR025886">
    <property type="entry name" value="PP2-like"/>
</dbReference>
<accession>A0AAP0GZF2</accession>
<evidence type="ECO:0000256" key="6">
    <source>
        <dbReference type="ARBA" id="ARBA00022614"/>
    </source>
</evidence>
<feature type="binding site" evidence="20">
    <location>
        <position position="164"/>
    </location>
    <ligand>
        <name>ATP</name>
        <dbReference type="ChEBI" id="CHEBI:30616"/>
    </ligand>
</feature>
<evidence type="ECO:0000256" key="17">
    <source>
        <dbReference type="ARBA" id="ARBA00023180"/>
    </source>
</evidence>
<dbReference type="GO" id="GO:0005524">
    <property type="term" value="F:ATP binding"/>
    <property type="evidence" value="ECO:0007669"/>
    <property type="project" value="UniProtKB-UniRule"/>
</dbReference>
<evidence type="ECO:0000256" key="12">
    <source>
        <dbReference type="ARBA" id="ARBA00022777"/>
    </source>
</evidence>
<dbReference type="SMART" id="SM00220">
    <property type="entry name" value="S_TKc"/>
    <property type="match status" value="2"/>
</dbReference>
<comment type="caution">
    <text evidence="22">The sequence shown here is derived from an EMBL/GenBank/DDBJ whole genome shotgun (WGS) entry which is preliminary data.</text>
</comment>
<evidence type="ECO:0000256" key="5">
    <source>
        <dbReference type="ARBA" id="ARBA00022553"/>
    </source>
</evidence>
<keyword evidence="10" id="KW-0677">Repeat</keyword>
<evidence type="ECO:0000256" key="1">
    <source>
        <dbReference type="ARBA" id="ARBA00004162"/>
    </source>
</evidence>
<feature type="domain" description="Protein kinase" evidence="21">
    <location>
        <begin position="465"/>
        <end position="758"/>
    </location>
</feature>
<evidence type="ECO:0000313" key="22">
    <source>
        <dbReference type="EMBL" id="KAK9068983.1"/>
    </source>
</evidence>
<dbReference type="PROSITE" id="PS50011">
    <property type="entry name" value="PROTEIN_KINASE_DOM"/>
    <property type="match status" value="2"/>
</dbReference>
<evidence type="ECO:0000256" key="10">
    <source>
        <dbReference type="ARBA" id="ARBA00022737"/>
    </source>
</evidence>
<feature type="domain" description="Protein kinase" evidence="21">
    <location>
        <begin position="133"/>
        <end position="441"/>
    </location>
</feature>
<dbReference type="PANTHER" id="PTHR27003:SF471">
    <property type="entry name" value="VASCULAR ENDOTHELIAL GROWTH FACTOR RECEPTOR 2 (VEGFR2)-RELATED"/>
    <property type="match status" value="1"/>
</dbReference>
<evidence type="ECO:0000256" key="7">
    <source>
        <dbReference type="ARBA" id="ARBA00022679"/>
    </source>
</evidence>
<keyword evidence="23" id="KW-1185">Reference proteome</keyword>
<dbReference type="FunFam" id="1.10.510.10:FF:000358">
    <property type="entry name" value="Putative leucine-rich repeat receptor-like serine/threonine-protein kinase"/>
    <property type="match status" value="1"/>
</dbReference>
<keyword evidence="13 20" id="KW-0067">ATP-binding</keyword>
<comment type="catalytic activity">
    <reaction evidence="19">
        <text>L-seryl-[protein] + ATP = O-phospho-L-seryl-[protein] + ADP + H(+)</text>
        <dbReference type="Rhea" id="RHEA:17989"/>
        <dbReference type="Rhea" id="RHEA-COMP:9863"/>
        <dbReference type="Rhea" id="RHEA-COMP:11604"/>
        <dbReference type="ChEBI" id="CHEBI:15378"/>
        <dbReference type="ChEBI" id="CHEBI:29999"/>
        <dbReference type="ChEBI" id="CHEBI:30616"/>
        <dbReference type="ChEBI" id="CHEBI:83421"/>
        <dbReference type="ChEBI" id="CHEBI:456216"/>
        <dbReference type="EC" id="2.7.11.1"/>
    </reaction>
</comment>
<keyword evidence="9" id="KW-0732">Signal</keyword>
<evidence type="ECO:0000256" key="19">
    <source>
        <dbReference type="ARBA" id="ARBA00048679"/>
    </source>
</evidence>
<dbReference type="EMBL" id="JBCNJP010000014">
    <property type="protein sequence ID" value="KAK9068983.1"/>
    <property type="molecule type" value="Genomic_DNA"/>
</dbReference>
<dbReference type="InterPro" id="IPR017441">
    <property type="entry name" value="Protein_kinase_ATP_BS"/>
</dbReference>
<dbReference type="InterPro" id="IPR011009">
    <property type="entry name" value="Kinase-like_dom_sf"/>
</dbReference>
<evidence type="ECO:0000256" key="8">
    <source>
        <dbReference type="ARBA" id="ARBA00022692"/>
    </source>
</evidence>
<sequence length="1257" mass="144044">MSSSSKQTIEFFESLGILSKPSIQDNDNWYFARLARSHYEDRKLDDLIDPDLRKQMNLQSLEIFAETAYYCIKERWLQRLDMNQVLSKLEKALELQHKFEHPEATSASNPLKGKSFDHLRYRLHDIELATNNFSKKYRIGSGGFGEVYKAKLKHLDEINSLAIKEKAKAKISNKVSTVAIKRIFSRNDEQGEQGFISEIEMLSKCKHPNIVSLHGFCDEGKQMILVYEYVSNGSLADYLENIDRMTSLTWAQRVQICLDIAHGLKYLHTGIEDKQSIIHRDIKSANILLDHEWVAKLADFGLSKLHAPSQQRSTVVTKNIAGTEVYLDPEYMSTGKLKAKSDVYSFGVVLFEIMCGKLAYDKAYGQKGLPTIARESFIAKTLNNLVDPKIIEADEIISMLTGGVDQDSLDTFAKVAYECLAETQVERPTMEVVIKELQKALNFQVNNKERLRISLKAIKLGTQNFSDSNCIGEERFWKLYKGEVINANGRTAIIAKRWNRKSGQGHNQLLREFDILSRYNHKNIIGLVGYCKEMDENIIVYENASNGTLDKHLGDPSLTWIKRLKICIDVASGLEFLHDGGVDKSDCMIHRDIKSSSILLDGDWNAKIANFELSCNERVSESAEHVDDNASDSLGNIAPKYQIDNSLTRISIGFVYPKYQIKSSLTRFSDIYSLGVILIEMLYGRSAWPKSIKDDPQSLGHLAIRDYDEKKSLDKIIFEGIKGQFVTQSMTEFVDIAVQCLKLPQQTSAYEVIKHVKKALAWGEECKDKSQSLGPLAVRHYNEKGSLDEMIFEGIKQQISPQSLTPFLDIAIGCLHDDRRTNPIDASDLVNYLEKAIRFQDDLETWGPRLPMDYKEIIQASRNPKIIDSVHMKKDVYTMLSKGVILQDGKTFFSIGSNGEGNELISARMFSYKHRNSHKWRSVQRSRFGKPAEMLHISKLKIKIKITTRLLSPGVNYGAYLIFNFSDSNYRSNPLYVNLKYKMGGENLNAYFAKWKDSDWRAIELYRFYSNKKDIDFEVLLESFSRYHCGNGSIYVEGIEFRVIDNVQNKDIEQVQQLLKSDSNIKFEHLLSQNEVNRKEHLMLSATEVLYDSSNVKHFHLHPSTESRFQEVIELLPQQVFRIKCKIENKMLSQDTEYLCYLVFKLSDKCVGLHCPVRVRDLRKSNRYNKKTEIVYFRSPSPWNLHENNSIPKQREDGWMEVKVWKFKSSGDDSYDQPRDGSIPVNLKLITYEGTMSGLIVCGMEFRPYIVCGVDGV</sequence>
<keyword evidence="4" id="KW-0723">Serine/threonine-protein kinase</keyword>
<keyword evidence="11 20" id="KW-0547">Nucleotide-binding</keyword>
<dbReference type="AlphaFoldDB" id="A0AAP0GZF2"/>
<dbReference type="GO" id="GO:0004714">
    <property type="term" value="F:transmembrane receptor protein tyrosine kinase activity"/>
    <property type="evidence" value="ECO:0007669"/>
    <property type="project" value="InterPro"/>
</dbReference>
<evidence type="ECO:0000256" key="16">
    <source>
        <dbReference type="ARBA" id="ARBA00023170"/>
    </source>
</evidence>
<dbReference type="GO" id="GO:0005886">
    <property type="term" value="C:plasma membrane"/>
    <property type="evidence" value="ECO:0007669"/>
    <property type="project" value="UniProtKB-SubCell"/>
</dbReference>
<keyword evidence="14" id="KW-1133">Transmembrane helix</keyword>
<evidence type="ECO:0000256" key="20">
    <source>
        <dbReference type="PROSITE-ProRule" id="PRU10141"/>
    </source>
</evidence>
<dbReference type="GO" id="GO:0004674">
    <property type="term" value="F:protein serine/threonine kinase activity"/>
    <property type="evidence" value="ECO:0007669"/>
    <property type="project" value="UniProtKB-KW"/>
</dbReference>
<gene>
    <name evidence="22" type="ORF">SSX86_013099</name>
</gene>
<evidence type="ECO:0000256" key="14">
    <source>
        <dbReference type="ARBA" id="ARBA00022989"/>
    </source>
</evidence>
<dbReference type="Gene3D" id="1.10.510.10">
    <property type="entry name" value="Transferase(Phosphotransferase) domain 1"/>
    <property type="match status" value="3"/>
</dbReference>
<evidence type="ECO:0000256" key="11">
    <source>
        <dbReference type="ARBA" id="ARBA00022741"/>
    </source>
</evidence>
<dbReference type="InterPro" id="IPR001245">
    <property type="entry name" value="Ser-Thr/Tyr_kinase_cat_dom"/>
</dbReference>
<dbReference type="EC" id="2.7.11.1" evidence="2"/>
<keyword evidence="16" id="KW-0675">Receptor</keyword>
<dbReference type="PROSITE" id="PS00107">
    <property type="entry name" value="PROTEIN_KINASE_ATP"/>
    <property type="match status" value="1"/>
</dbReference>
<dbReference type="InterPro" id="IPR045272">
    <property type="entry name" value="ANXUR1/2-like"/>
</dbReference>
<evidence type="ECO:0000256" key="9">
    <source>
        <dbReference type="ARBA" id="ARBA00022729"/>
    </source>
</evidence>
<dbReference type="Pfam" id="PF07714">
    <property type="entry name" value="PK_Tyr_Ser-Thr"/>
    <property type="match status" value="2"/>
</dbReference>
<comment type="subcellular location">
    <subcellularLocation>
        <location evidence="1">Cell membrane</location>
        <topology evidence="1">Single-pass membrane protein</topology>
    </subcellularLocation>
</comment>
<keyword evidence="12" id="KW-0418">Kinase</keyword>
<keyword evidence="17" id="KW-0325">Glycoprotein</keyword>
<dbReference type="InterPro" id="IPR000719">
    <property type="entry name" value="Prot_kinase_dom"/>
</dbReference>
<evidence type="ECO:0000313" key="23">
    <source>
        <dbReference type="Proteomes" id="UP001408789"/>
    </source>
</evidence>
<dbReference type="InterPro" id="IPR008271">
    <property type="entry name" value="Ser/Thr_kinase_AS"/>
</dbReference>
<comment type="catalytic activity">
    <reaction evidence="18">
        <text>L-threonyl-[protein] + ATP = O-phospho-L-threonyl-[protein] + ADP + H(+)</text>
        <dbReference type="Rhea" id="RHEA:46608"/>
        <dbReference type="Rhea" id="RHEA-COMP:11060"/>
        <dbReference type="Rhea" id="RHEA-COMP:11605"/>
        <dbReference type="ChEBI" id="CHEBI:15378"/>
        <dbReference type="ChEBI" id="CHEBI:30013"/>
        <dbReference type="ChEBI" id="CHEBI:30616"/>
        <dbReference type="ChEBI" id="CHEBI:61977"/>
        <dbReference type="ChEBI" id="CHEBI:456216"/>
        <dbReference type="EC" id="2.7.11.1"/>
    </reaction>
</comment>
<name>A0AAP0GZF2_9ASTR</name>
<reference evidence="22 23" key="1">
    <citation type="submission" date="2024-04" db="EMBL/GenBank/DDBJ databases">
        <title>The reference genome of an endangered Asteraceae, Deinandra increscens subsp. villosa, native to the Central Coast of California.</title>
        <authorList>
            <person name="Guilliams M."/>
            <person name="Hasenstab-Lehman K."/>
            <person name="Meyer R."/>
            <person name="Mcevoy S."/>
        </authorList>
    </citation>
    <scope>NUCLEOTIDE SEQUENCE [LARGE SCALE GENOMIC DNA]</scope>
    <source>
        <tissue evidence="22">Leaf</tissue>
    </source>
</reference>
<dbReference type="SUPFAM" id="SSF56112">
    <property type="entry name" value="Protein kinase-like (PK-like)"/>
    <property type="match status" value="2"/>
</dbReference>
<keyword evidence="5" id="KW-0597">Phosphoprotein</keyword>
<evidence type="ECO:0000259" key="21">
    <source>
        <dbReference type="PROSITE" id="PS50011"/>
    </source>
</evidence>
<evidence type="ECO:0000256" key="18">
    <source>
        <dbReference type="ARBA" id="ARBA00047899"/>
    </source>
</evidence>
<keyword evidence="7" id="KW-0808">Transferase</keyword>
<proteinExistence type="predicted"/>
<keyword evidence="15" id="KW-0472">Membrane</keyword>
<dbReference type="GO" id="GO:0009506">
    <property type="term" value="C:plasmodesma"/>
    <property type="evidence" value="ECO:0007669"/>
    <property type="project" value="TreeGrafter"/>
</dbReference>
<evidence type="ECO:0000256" key="15">
    <source>
        <dbReference type="ARBA" id="ARBA00023136"/>
    </source>
</evidence>
<keyword evidence="3" id="KW-1003">Cell membrane</keyword>
<dbReference type="Proteomes" id="UP001408789">
    <property type="component" value="Unassembled WGS sequence"/>
</dbReference>
<keyword evidence="8" id="KW-0812">Transmembrane</keyword>
<protein>
    <recommendedName>
        <fullName evidence="2">non-specific serine/threonine protein kinase</fullName>
        <ecNumber evidence="2">2.7.11.1</ecNumber>
    </recommendedName>
</protein>
<evidence type="ECO:0000256" key="4">
    <source>
        <dbReference type="ARBA" id="ARBA00022527"/>
    </source>
</evidence>
<dbReference type="PROSITE" id="PS00108">
    <property type="entry name" value="PROTEIN_KINASE_ST"/>
    <property type="match status" value="1"/>
</dbReference>